<reference evidence="4 5" key="1">
    <citation type="journal article" date="2018" name="New Phytol.">
        <title>Phylogenomics of Endogonaceae and evolution of mycorrhizas within Mucoromycota.</title>
        <authorList>
            <person name="Chang Y."/>
            <person name="Desiro A."/>
            <person name="Na H."/>
            <person name="Sandor L."/>
            <person name="Lipzen A."/>
            <person name="Clum A."/>
            <person name="Barry K."/>
            <person name="Grigoriev I.V."/>
            <person name="Martin F.M."/>
            <person name="Stajich J.E."/>
            <person name="Smith M.E."/>
            <person name="Bonito G."/>
            <person name="Spatafora J.W."/>
        </authorList>
    </citation>
    <scope>NUCLEOTIDE SEQUENCE [LARGE SCALE GENOMIC DNA]</scope>
    <source>
        <strain evidence="4 5">GMNB39</strain>
    </source>
</reference>
<dbReference type="Proteomes" id="UP000268093">
    <property type="component" value="Unassembled WGS sequence"/>
</dbReference>
<dbReference type="Gene3D" id="3.40.50.850">
    <property type="entry name" value="Isochorismatase-like"/>
    <property type="match status" value="1"/>
</dbReference>
<keyword evidence="5" id="KW-1185">Reference proteome</keyword>
<evidence type="ECO:0000313" key="4">
    <source>
        <dbReference type="EMBL" id="RUP45581.1"/>
    </source>
</evidence>
<dbReference type="SUPFAM" id="SSF52499">
    <property type="entry name" value="Isochorismatase-like hydrolases"/>
    <property type="match status" value="1"/>
</dbReference>
<dbReference type="Pfam" id="PF00857">
    <property type="entry name" value="Isochorismatase"/>
    <property type="match status" value="1"/>
</dbReference>
<evidence type="ECO:0000256" key="2">
    <source>
        <dbReference type="ARBA" id="ARBA00022801"/>
    </source>
</evidence>
<accession>A0A433D434</accession>
<dbReference type="InterPro" id="IPR050272">
    <property type="entry name" value="Isochorismatase-like_hydrls"/>
</dbReference>
<dbReference type="PANTHER" id="PTHR43540">
    <property type="entry name" value="PEROXYUREIDOACRYLATE/UREIDOACRYLATE AMIDOHYDROLASE-RELATED"/>
    <property type="match status" value="1"/>
</dbReference>
<evidence type="ECO:0000313" key="5">
    <source>
        <dbReference type="Proteomes" id="UP000268093"/>
    </source>
</evidence>
<sequence>MTTWNISATKSGMAVTQAENGSTQLARTPGRRVRGAITPTIGNPRAFALEIRIFKFTAYDQYLAEHKLTSHIKLSRFTTPLPLSLTMTTPNATTGRTAILFMDYQNDILDFFPASPVKSAFLASSVRLHAAAHKAKDIVIVHLAIEFRAGYPEARGFFLREWIESTGVFVAGTTGAAFHADMAPREGDFVIKRRRGSAFYGTELEILLRSLDVKLIYLAGISTSGCVLSATQAAADLDFPYRVVRECTFEPNVRLQSALLEELWKTRTVSVDEIIAGLVENI</sequence>
<dbReference type="InterPro" id="IPR036380">
    <property type="entry name" value="Isochorismatase-like_sf"/>
</dbReference>
<dbReference type="OrthoDB" id="5576901at2759"/>
<feature type="domain" description="Isochorismatase-like" evidence="3">
    <location>
        <begin position="97"/>
        <end position="263"/>
    </location>
</feature>
<name>A0A433D434_9FUNG</name>
<evidence type="ECO:0000259" key="3">
    <source>
        <dbReference type="Pfam" id="PF00857"/>
    </source>
</evidence>
<evidence type="ECO:0000256" key="1">
    <source>
        <dbReference type="ARBA" id="ARBA00006336"/>
    </source>
</evidence>
<protein>
    <submittedName>
        <fullName evidence="4">Isochorismatase-like protein</fullName>
    </submittedName>
</protein>
<dbReference type="GO" id="GO:0016787">
    <property type="term" value="F:hydrolase activity"/>
    <property type="evidence" value="ECO:0007669"/>
    <property type="project" value="UniProtKB-KW"/>
</dbReference>
<dbReference type="EMBL" id="RBNI01007061">
    <property type="protein sequence ID" value="RUP45581.1"/>
    <property type="molecule type" value="Genomic_DNA"/>
</dbReference>
<organism evidence="4 5">
    <name type="scientific">Jimgerdemannia flammicorona</name>
    <dbReference type="NCBI Taxonomy" id="994334"/>
    <lineage>
        <taxon>Eukaryota</taxon>
        <taxon>Fungi</taxon>
        <taxon>Fungi incertae sedis</taxon>
        <taxon>Mucoromycota</taxon>
        <taxon>Mucoromycotina</taxon>
        <taxon>Endogonomycetes</taxon>
        <taxon>Endogonales</taxon>
        <taxon>Endogonaceae</taxon>
        <taxon>Jimgerdemannia</taxon>
    </lineage>
</organism>
<keyword evidence="2" id="KW-0378">Hydrolase</keyword>
<dbReference type="CDD" id="cd00431">
    <property type="entry name" value="cysteine_hydrolases"/>
    <property type="match status" value="1"/>
</dbReference>
<comment type="caution">
    <text evidence="4">The sequence shown here is derived from an EMBL/GenBank/DDBJ whole genome shotgun (WGS) entry which is preliminary data.</text>
</comment>
<dbReference type="InterPro" id="IPR000868">
    <property type="entry name" value="Isochorismatase-like_dom"/>
</dbReference>
<dbReference type="AlphaFoldDB" id="A0A433D434"/>
<proteinExistence type="inferred from homology"/>
<comment type="similarity">
    <text evidence="1">Belongs to the isochorismatase family.</text>
</comment>
<dbReference type="PANTHER" id="PTHR43540:SF1">
    <property type="entry name" value="ISOCHORISMATASE HYDROLASE"/>
    <property type="match status" value="1"/>
</dbReference>
<gene>
    <name evidence="4" type="ORF">BC936DRAFT_147989</name>
</gene>